<dbReference type="AlphaFoldDB" id="A0A238F8S6"/>
<feature type="compositionally biased region" description="Low complexity" evidence="1">
    <location>
        <begin position="1"/>
        <end position="15"/>
    </location>
</feature>
<evidence type="ECO:0000256" key="1">
    <source>
        <dbReference type="SAM" id="MobiDB-lite"/>
    </source>
</evidence>
<organism evidence="3 4">
    <name type="scientific">Microbotryum intermedium</name>
    <dbReference type="NCBI Taxonomy" id="269621"/>
    <lineage>
        <taxon>Eukaryota</taxon>
        <taxon>Fungi</taxon>
        <taxon>Dikarya</taxon>
        <taxon>Basidiomycota</taxon>
        <taxon>Pucciniomycotina</taxon>
        <taxon>Microbotryomycetes</taxon>
        <taxon>Microbotryales</taxon>
        <taxon>Microbotryaceae</taxon>
        <taxon>Microbotryum</taxon>
    </lineage>
</organism>
<dbReference type="EMBL" id="FMSP01000003">
    <property type="protein sequence ID" value="SCV68501.1"/>
    <property type="molecule type" value="Genomic_DNA"/>
</dbReference>
<feature type="compositionally biased region" description="Basic and acidic residues" evidence="1">
    <location>
        <begin position="181"/>
        <end position="194"/>
    </location>
</feature>
<feature type="transmembrane region" description="Helical" evidence="2">
    <location>
        <begin position="147"/>
        <end position="168"/>
    </location>
</feature>
<accession>A0A238F8S6</accession>
<feature type="compositionally biased region" description="Polar residues" evidence="1">
    <location>
        <begin position="196"/>
        <end position="210"/>
    </location>
</feature>
<feature type="region of interest" description="Disordered" evidence="1">
    <location>
        <begin position="181"/>
        <end position="217"/>
    </location>
</feature>
<feature type="region of interest" description="Disordered" evidence="1">
    <location>
        <begin position="1"/>
        <end position="25"/>
    </location>
</feature>
<evidence type="ECO:0000313" key="3">
    <source>
        <dbReference type="EMBL" id="SCV68501.1"/>
    </source>
</evidence>
<feature type="transmembrane region" description="Helical" evidence="2">
    <location>
        <begin position="77"/>
        <end position="99"/>
    </location>
</feature>
<keyword evidence="2" id="KW-0812">Transmembrane</keyword>
<protein>
    <submittedName>
        <fullName evidence="3">BQ2448_622 protein</fullName>
    </submittedName>
</protein>
<reference evidence="4" key="1">
    <citation type="submission" date="2016-09" db="EMBL/GenBank/DDBJ databases">
        <authorList>
            <person name="Jeantristanb JTB J.-T."/>
            <person name="Ricardo R."/>
        </authorList>
    </citation>
    <scope>NUCLEOTIDE SEQUENCE [LARGE SCALE GENOMIC DNA]</scope>
</reference>
<keyword evidence="2" id="KW-1133">Transmembrane helix</keyword>
<gene>
    <name evidence="3" type="ORF">BQ2448_622</name>
</gene>
<keyword evidence="2" id="KW-0472">Membrane</keyword>
<keyword evidence="4" id="KW-1185">Reference proteome</keyword>
<evidence type="ECO:0000313" key="4">
    <source>
        <dbReference type="Proteomes" id="UP000198372"/>
    </source>
</evidence>
<dbReference type="OrthoDB" id="2527629at2759"/>
<sequence length="217" mass="22932">MNPATRSTSTRASTTPPDPPSAMSPGDVQLAVAGLAHVISGVALLRDPGAFLQAVQPLITLIEDQTKLRSYSGNDQALVLVGVLSFAIGAQYLLSVYTMDEKAKRNSTRGHRLTKPSQTSASPAPGRLLFAATCFYVCKKTPDGSSLLALFGIFSFISGLLMGFTVGFGDGNAVDLEEQAKAEEARNREAREAARTLQQPSSSVEQSAAAPQSEKDE</sequence>
<proteinExistence type="predicted"/>
<evidence type="ECO:0000256" key="2">
    <source>
        <dbReference type="SAM" id="Phobius"/>
    </source>
</evidence>
<name>A0A238F8S6_9BASI</name>
<dbReference type="Proteomes" id="UP000198372">
    <property type="component" value="Unassembled WGS sequence"/>
</dbReference>